<feature type="compositionally biased region" description="Polar residues" evidence="2">
    <location>
        <begin position="1207"/>
        <end position="1218"/>
    </location>
</feature>
<keyword evidence="1" id="KW-0175">Coiled coil</keyword>
<feature type="compositionally biased region" description="Polar residues" evidence="2">
    <location>
        <begin position="1285"/>
        <end position="1301"/>
    </location>
</feature>
<feature type="compositionally biased region" description="Low complexity" evidence="2">
    <location>
        <begin position="702"/>
        <end position="712"/>
    </location>
</feature>
<feature type="compositionally biased region" description="Polar residues" evidence="2">
    <location>
        <begin position="1352"/>
        <end position="1366"/>
    </location>
</feature>
<feature type="region of interest" description="Disordered" evidence="2">
    <location>
        <begin position="887"/>
        <end position="906"/>
    </location>
</feature>
<evidence type="ECO:0000313" key="4">
    <source>
        <dbReference type="EMBL" id="KUJ21994.1"/>
    </source>
</evidence>
<name>A0A194XPJ5_MOLSC</name>
<dbReference type="GO" id="GO:0007165">
    <property type="term" value="P:signal transduction"/>
    <property type="evidence" value="ECO:0007669"/>
    <property type="project" value="InterPro"/>
</dbReference>
<feature type="compositionally biased region" description="Basic and acidic residues" evidence="2">
    <location>
        <begin position="600"/>
        <end position="615"/>
    </location>
</feature>
<feature type="region of interest" description="Disordered" evidence="2">
    <location>
        <begin position="922"/>
        <end position="1170"/>
    </location>
</feature>
<protein>
    <recommendedName>
        <fullName evidence="3">Rho-GAP domain-containing protein</fullName>
    </recommendedName>
</protein>
<feature type="compositionally biased region" description="Polar residues" evidence="2">
    <location>
        <begin position="942"/>
        <end position="959"/>
    </location>
</feature>
<feature type="compositionally biased region" description="Basic and acidic residues" evidence="2">
    <location>
        <begin position="690"/>
        <end position="701"/>
    </location>
</feature>
<dbReference type="Proteomes" id="UP000070700">
    <property type="component" value="Unassembled WGS sequence"/>
</dbReference>
<gene>
    <name evidence="4" type="ORF">LY89DRAFT_778337</name>
</gene>
<feature type="compositionally biased region" description="Polar residues" evidence="2">
    <location>
        <begin position="579"/>
        <end position="598"/>
    </location>
</feature>
<dbReference type="InterPro" id="IPR008936">
    <property type="entry name" value="Rho_GTPase_activation_prot"/>
</dbReference>
<proteinExistence type="predicted"/>
<feature type="region of interest" description="Disordered" evidence="2">
    <location>
        <begin position="1283"/>
        <end position="1304"/>
    </location>
</feature>
<feature type="region of interest" description="Disordered" evidence="2">
    <location>
        <begin position="63"/>
        <end position="82"/>
    </location>
</feature>
<keyword evidence="5" id="KW-1185">Reference proteome</keyword>
<evidence type="ECO:0000256" key="1">
    <source>
        <dbReference type="SAM" id="Coils"/>
    </source>
</evidence>
<feature type="compositionally biased region" description="Basic and acidic residues" evidence="2">
    <location>
        <begin position="966"/>
        <end position="981"/>
    </location>
</feature>
<feature type="compositionally biased region" description="Basic and acidic residues" evidence="2">
    <location>
        <begin position="1088"/>
        <end position="1098"/>
    </location>
</feature>
<evidence type="ECO:0000313" key="5">
    <source>
        <dbReference type="Proteomes" id="UP000070700"/>
    </source>
</evidence>
<accession>A0A194XPJ5</accession>
<dbReference type="EMBL" id="KQ947407">
    <property type="protein sequence ID" value="KUJ21994.1"/>
    <property type="molecule type" value="Genomic_DNA"/>
</dbReference>
<dbReference type="OrthoDB" id="9994905at2759"/>
<feature type="compositionally biased region" description="Polar residues" evidence="2">
    <location>
        <begin position="69"/>
        <end position="80"/>
    </location>
</feature>
<feature type="region of interest" description="Disordered" evidence="2">
    <location>
        <begin position="407"/>
        <end position="428"/>
    </location>
</feature>
<dbReference type="Pfam" id="PF00620">
    <property type="entry name" value="RhoGAP"/>
    <property type="match status" value="1"/>
</dbReference>
<dbReference type="STRING" id="149040.A0A194XPJ5"/>
<feature type="domain" description="Rho-GAP" evidence="3">
    <location>
        <begin position="189"/>
        <end position="454"/>
    </location>
</feature>
<dbReference type="SUPFAM" id="SSF48350">
    <property type="entry name" value="GTPase activation domain, GAP"/>
    <property type="match status" value="1"/>
</dbReference>
<sequence length="1531" mass="168618">MAQTNGVQDPISITIAQELLNRPNHTRQRSAFTTASARSHQFDGTDNPQQAAEVLADPILEGRSRRAGHTSNTWTSSSGDVVSDQDEIDDRTFFVQEYNRLARKHGVRVIVPEEHEPNDDSFASSVKQHSWFSRKILRRTSSSQSVRLKNDRHLKHMRSISDSLRMKKRDRLKDKDLQDLARLCGLSLLYLPTEYAAGSLSVPTCFRATAQFLVQHAPSTRGVFRIPGSQNAVAALYNHYCSMDEEGQVIAGTVRCPTLPDHIRCDTHDVASAFKRFLAGIPGGILGSLALFNAFISIQTQLDGDAELTRTKQSKVRARLIALAVATLRSQYRRELISAVFGLLSMIGRAAETAPREDERGRPLPTSDLMGYGPLGIVFGPLLVGDLLEDYTVRLVNPHGGLILLPISPPKSRKERSKKTKSGDEGTTFSNHIDKIKVANSITEMLITHWRDVVRHMKNLSALKVVAGTQSLAVRNSNPPMLRPSASETFALRKPPDWDQFGSPLGRRERSVSPTPNRRPSGLLEIQSDDDVRLHQVDILRVKKQRMKQRATSNHRLSGHTPKTVLAPTREEIPKDTSSHLANRGTSESKPRSRSGSFSEVEKFEYPRRHQDGKLLHQKIHTSNGSSDKENKPPSSDYRSVLDPGRQKVDDEDGQLHTGKREMTDQRNTSDEGTKIKGEHSVVAAAKSTTEMRNRTREKTSEASSSAKASKTNTPPLHKRHSPSSTFRGSATQTSGDEPRKSKADSAQGPNKLTKSAERAKAREDGLVGRQKAKNDTQDTPYKKWKKGRKSAIKSSTSEIDTKHQALQVDDKFWPLDRLPGSSPSAHRSKLEITITRSSSGDLGEVKTDASRRVGGSEPGSHPIGHSLTAPGYRRVSRSLDDNLRRRNKHLDLQRSHLSKDPLSRISHEEDLASLAALAKALDSADVQAQSPDVSTGHGSGISLSVHQSGTIEYQSQVSDGPGSPRKTEKSTTRESDEKSNQQRSSQHHNQDHDSLSFNKSATSKTYSGHVHEGTNVGQTPRIQGDPARAPSNLDSRTVQFTPRKRTGSPRSPSSKISALVAKYNNGDSAPVLPPSTPSPLKSTSKSIPREVSRKIEAPQDGLIAPYTINPPSPTRSQMSGKSEKTPQSRRTPDATLRPLNVERNISPTKIPAPKRVLRSSLDDATPLRPVQKSVENAFIPSSVSPSKIPRARPETAEPAQRYLDGSASNLNSRTPSQIPDLGKIDPAALVVQRLARSTSRTSTPPPSIRRSLDEAVTEMKGPIPSLLHPAALRSVREMTEVSIEDTTGIPSCQDATSTDNPEVVAVDGPAGELKIHQFRGLSELAFPARMRHSVHEDLPEFVHPESPFKDTFSNPTSPISSHPPTRRNSLLYLEIQKLEKKLATEKEEVLQLKQQLEARQNLDVGSLSEELREAKKELQKWKTRAKVAEKQLELLFKNPSRSMSTQLAYSSMSRVSDRVNSSRTDGPSDSLTATETLRKVFNGTDGAASSEESDYSTNTVVRDVQDIVTGSEYSVWVEQTMNALGGAEVS</sequence>
<dbReference type="KEGG" id="psco:LY89DRAFT_778337"/>
<feature type="compositionally biased region" description="Basic and acidic residues" evidence="2">
    <location>
        <begin position="569"/>
        <end position="578"/>
    </location>
</feature>
<dbReference type="CDD" id="cd00159">
    <property type="entry name" value="RhoGAP"/>
    <property type="match status" value="1"/>
</dbReference>
<feature type="compositionally biased region" description="Basic residues" evidence="2">
    <location>
        <begin position="411"/>
        <end position="420"/>
    </location>
</feature>
<dbReference type="RefSeq" id="XP_018076349.1">
    <property type="nucleotide sequence ID" value="XM_018222203.1"/>
</dbReference>
<feature type="region of interest" description="Disordered" evidence="2">
    <location>
        <begin position="1347"/>
        <end position="1366"/>
    </location>
</feature>
<feature type="compositionally biased region" description="Basic and acidic residues" evidence="2">
    <location>
        <begin position="659"/>
        <end position="680"/>
    </location>
</feature>
<reference evidence="4 5" key="1">
    <citation type="submission" date="2015-10" db="EMBL/GenBank/DDBJ databases">
        <title>Full genome of DAOMC 229536 Phialocephala scopiformis, a fungal endophyte of spruce producing the potent anti-insectan compound rugulosin.</title>
        <authorList>
            <consortium name="DOE Joint Genome Institute"/>
            <person name="Walker A.K."/>
            <person name="Frasz S.L."/>
            <person name="Seifert K.A."/>
            <person name="Miller J.D."/>
            <person name="Mondo S.J."/>
            <person name="Labutti K."/>
            <person name="Lipzen A."/>
            <person name="Dockter R."/>
            <person name="Kennedy M."/>
            <person name="Grigoriev I.V."/>
            <person name="Spatafora J.W."/>
        </authorList>
    </citation>
    <scope>NUCLEOTIDE SEQUENCE [LARGE SCALE GENOMIC DNA]</scope>
    <source>
        <strain evidence="4 5">CBS 120377</strain>
    </source>
</reference>
<organism evidence="4 5">
    <name type="scientific">Mollisia scopiformis</name>
    <name type="common">Conifer needle endophyte fungus</name>
    <name type="synonym">Phialocephala scopiformis</name>
    <dbReference type="NCBI Taxonomy" id="149040"/>
    <lineage>
        <taxon>Eukaryota</taxon>
        <taxon>Fungi</taxon>
        <taxon>Dikarya</taxon>
        <taxon>Ascomycota</taxon>
        <taxon>Pezizomycotina</taxon>
        <taxon>Leotiomycetes</taxon>
        <taxon>Helotiales</taxon>
        <taxon>Mollisiaceae</taxon>
        <taxon>Mollisia</taxon>
    </lineage>
</organism>
<evidence type="ECO:0000256" key="2">
    <source>
        <dbReference type="SAM" id="MobiDB-lite"/>
    </source>
</evidence>
<feature type="region of interest" description="Disordered" evidence="2">
    <location>
        <begin position="1203"/>
        <end position="1222"/>
    </location>
</feature>
<dbReference type="GeneID" id="28831929"/>
<feature type="region of interest" description="Disordered" evidence="2">
    <location>
        <begin position="836"/>
        <end position="882"/>
    </location>
</feature>
<feature type="compositionally biased region" description="Basic and acidic residues" evidence="2">
    <location>
        <begin position="755"/>
        <end position="777"/>
    </location>
</feature>
<feature type="compositionally biased region" description="Polar residues" evidence="2">
    <location>
        <begin position="996"/>
        <end position="1007"/>
    </location>
</feature>
<feature type="compositionally biased region" description="Basic residues" evidence="2">
    <location>
        <begin position="783"/>
        <end position="792"/>
    </location>
</feature>
<dbReference type="PROSITE" id="PS50238">
    <property type="entry name" value="RHOGAP"/>
    <property type="match status" value="1"/>
</dbReference>
<dbReference type="InterPro" id="IPR000198">
    <property type="entry name" value="RhoGAP_dom"/>
</dbReference>
<feature type="region of interest" description="Disordered" evidence="2">
    <location>
        <begin position="492"/>
        <end position="527"/>
    </location>
</feature>
<feature type="region of interest" description="Disordered" evidence="2">
    <location>
        <begin position="543"/>
        <end position="804"/>
    </location>
</feature>
<feature type="compositionally biased region" description="Polar residues" evidence="2">
    <location>
        <begin position="723"/>
        <end position="736"/>
    </location>
</feature>
<feature type="compositionally biased region" description="Basic and acidic residues" evidence="2">
    <location>
        <begin position="1122"/>
        <end position="1133"/>
    </location>
</feature>
<dbReference type="Gene3D" id="1.10.555.10">
    <property type="entry name" value="Rho GTPase activation protein"/>
    <property type="match status" value="1"/>
</dbReference>
<evidence type="ECO:0000259" key="3">
    <source>
        <dbReference type="PROSITE" id="PS50238"/>
    </source>
</evidence>
<dbReference type="SMART" id="SM00324">
    <property type="entry name" value="RhoGAP"/>
    <property type="match status" value="1"/>
</dbReference>
<feature type="coiled-coil region" evidence="1">
    <location>
        <begin position="1369"/>
        <end position="1439"/>
    </location>
</feature>
<dbReference type="InParanoid" id="A0A194XPJ5"/>